<feature type="region of interest" description="Disordered" evidence="1">
    <location>
        <begin position="75"/>
        <end position="94"/>
    </location>
</feature>
<evidence type="ECO:0000256" key="1">
    <source>
        <dbReference type="SAM" id="MobiDB-lite"/>
    </source>
</evidence>
<feature type="transmembrane region" description="Helical" evidence="2">
    <location>
        <begin position="229"/>
        <end position="247"/>
    </location>
</feature>
<dbReference type="GO" id="GO:0030234">
    <property type="term" value="F:enzyme regulator activity"/>
    <property type="evidence" value="ECO:0007669"/>
    <property type="project" value="InterPro"/>
</dbReference>
<feature type="transmembrane region" description="Helical" evidence="2">
    <location>
        <begin position="122"/>
        <end position="141"/>
    </location>
</feature>
<dbReference type="Proteomes" id="UP000002866">
    <property type="component" value="Chromosome 9"/>
</dbReference>
<keyword evidence="4" id="KW-1185">Reference proteome</keyword>
<dbReference type="GO" id="GO:0005789">
    <property type="term" value="C:endoplasmic reticulum membrane"/>
    <property type="evidence" value="ECO:0007669"/>
    <property type="project" value="InterPro"/>
</dbReference>
<dbReference type="KEGG" id="tbl:TBLA_0I01790"/>
<accession>I2H8Y5</accession>
<dbReference type="RefSeq" id="XP_004182356.1">
    <property type="nucleotide sequence ID" value="XM_004182308.1"/>
</dbReference>
<feature type="transmembrane region" description="Helical" evidence="2">
    <location>
        <begin position="363"/>
        <end position="380"/>
    </location>
</feature>
<dbReference type="HOGENOM" id="CLU_671228_0_0_1"/>
<keyword evidence="2" id="KW-0812">Transmembrane</keyword>
<dbReference type="InParanoid" id="I2H8Y5"/>
<proteinExistence type="predicted"/>
<reference evidence="3 4" key="1">
    <citation type="journal article" date="2011" name="Proc. Natl. Acad. Sci. U.S.A.">
        <title>Evolutionary erosion of yeast sex chromosomes by mating-type switching accidents.</title>
        <authorList>
            <person name="Gordon J.L."/>
            <person name="Armisen D."/>
            <person name="Proux-Wera E."/>
            <person name="Oheigeartaigh S.S."/>
            <person name="Byrne K.P."/>
            <person name="Wolfe K.H."/>
        </authorList>
    </citation>
    <scope>NUCLEOTIDE SEQUENCE [LARGE SCALE GENOMIC DNA]</scope>
    <source>
        <strain evidence="4">ATCC 34711 / CBS 6284 / DSM 70876 / NBRC 10599 / NRRL Y-10934 / UCD 77-7</strain>
    </source>
</reference>
<evidence type="ECO:0008006" key="5">
    <source>
        <dbReference type="Google" id="ProtNLM"/>
    </source>
</evidence>
<feature type="transmembrane region" description="Helical" evidence="2">
    <location>
        <begin position="26"/>
        <end position="49"/>
    </location>
</feature>
<organism evidence="3 4">
    <name type="scientific">Henningerozyma blattae (strain ATCC 34711 / CBS 6284 / DSM 70876 / NBRC 10599 / NRRL Y-10934 / UCD 77-7)</name>
    <name type="common">Yeast</name>
    <name type="synonym">Tetrapisispora blattae</name>
    <dbReference type="NCBI Taxonomy" id="1071380"/>
    <lineage>
        <taxon>Eukaryota</taxon>
        <taxon>Fungi</taxon>
        <taxon>Dikarya</taxon>
        <taxon>Ascomycota</taxon>
        <taxon>Saccharomycotina</taxon>
        <taxon>Saccharomycetes</taxon>
        <taxon>Saccharomycetales</taxon>
        <taxon>Saccharomycetaceae</taxon>
        <taxon>Henningerozyma</taxon>
    </lineage>
</organism>
<dbReference type="EMBL" id="HE806324">
    <property type="protein sequence ID" value="CCH62837.1"/>
    <property type="molecule type" value="Genomic_DNA"/>
</dbReference>
<dbReference type="AlphaFoldDB" id="I2H8Y5"/>
<protein>
    <recommendedName>
        <fullName evidence="5">EamA domain-containing protein</fullName>
    </recommendedName>
</protein>
<sequence length="386" mass="43128">MSNSRNIVTENSDTTSNITSSNITGLPVFLTFLYFFTFLFIFPVSKFIYKFVNINKSFKKESTARLNATAPITPNTTTITSNSSETATSPVEGESDALPTTFVEQLPSLEPATSTSYDYEHFFKLFILSILLLIPSLSYNLSLSISPAFDTAIIQNVSIFEITFFLIGLFGQGTKKNIFRNYVISMITLLGVLLISYSKATSDLLAGKLVLNKETGELNDPFLFDRLKGALICGLGALPIGLFYVLWNKWFNNSKKNICTLEEQSKHITIIGLINSIILLPFICNLSYKNNINLLFKEKYSFWLPILVIILAGIIPHILSLFYLIGNLTPEYSITTNQGTIILMGVSEWLCEPNQTTIIRSEILGYLALTTGCILLSSTFKTKKKF</sequence>
<feature type="transmembrane region" description="Helical" evidence="2">
    <location>
        <begin position="178"/>
        <end position="197"/>
    </location>
</feature>
<name>I2H8Y5_HENB6</name>
<gene>
    <name evidence="3" type="primary">TBLA0I01790</name>
    <name evidence="3" type="ORF">TBLA_0I01790</name>
</gene>
<dbReference type="OrthoDB" id="4069151at2759"/>
<keyword evidence="2" id="KW-1133">Transmembrane helix</keyword>
<feature type="transmembrane region" description="Helical" evidence="2">
    <location>
        <begin position="300"/>
        <end position="325"/>
    </location>
</feature>
<keyword evidence="2" id="KW-0472">Membrane</keyword>
<dbReference type="GeneID" id="14498014"/>
<feature type="transmembrane region" description="Helical" evidence="2">
    <location>
        <begin position="153"/>
        <end position="171"/>
    </location>
</feature>
<dbReference type="GO" id="GO:0006874">
    <property type="term" value="P:intracellular calcium ion homeostasis"/>
    <property type="evidence" value="ECO:0007669"/>
    <property type="project" value="InterPro"/>
</dbReference>
<evidence type="ECO:0000313" key="4">
    <source>
        <dbReference type="Proteomes" id="UP000002866"/>
    </source>
</evidence>
<feature type="compositionally biased region" description="Low complexity" evidence="1">
    <location>
        <begin position="75"/>
        <end position="89"/>
    </location>
</feature>
<evidence type="ECO:0000256" key="2">
    <source>
        <dbReference type="SAM" id="Phobius"/>
    </source>
</evidence>
<feature type="transmembrane region" description="Helical" evidence="2">
    <location>
        <begin position="268"/>
        <end position="288"/>
    </location>
</feature>
<dbReference type="eggNOG" id="ENOG502QY2R">
    <property type="taxonomic scope" value="Eukaryota"/>
</dbReference>
<evidence type="ECO:0000313" key="3">
    <source>
        <dbReference type="EMBL" id="CCH62837.1"/>
    </source>
</evidence>
<dbReference type="InterPro" id="IPR031581">
    <property type="entry name" value="Csg2"/>
</dbReference>
<dbReference type="Pfam" id="PF16965">
    <property type="entry name" value="CSG2"/>
    <property type="match status" value="1"/>
</dbReference>
<dbReference type="OMA" id="WICEPTQ"/>